<gene>
    <name evidence="1" type="ORF">JIN78_13435</name>
</gene>
<dbReference type="Proteomes" id="UP000604083">
    <property type="component" value="Unassembled WGS sequence"/>
</dbReference>
<dbReference type="EMBL" id="JAENIO010000040">
    <property type="protein sequence ID" value="MBK1835067.1"/>
    <property type="molecule type" value="Genomic_DNA"/>
</dbReference>
<organism evidence="1 2">
    <name type="scientific">Roseibacillus ishigakijimensis</name>
    <dbReference type="NCBI Taxonomy" id="454146"/>
    <lineage>
        <taxon>Bacteria</taxon>
        <taxon>Pseudomonadati</taxon>
        <taxon>Verrucomicrobiota</taxon>
        <taxon>Verrucomicrobiia</taxon>
        <taxon>Verrucomicrobiales</taxon>
        <taxon>Verrucomicrobiaceae</taxon>
        <taxon>Roseibacillus</taxon>
    </lineage>
</organism>
<proteinExistence type="predicted"/>
<reference evidence="1" key="1">
    <citation type="submission" date="2021-01" db="EMBL/GenBank/DDBJ databases">
        <title>Modified the classification status of verrucomicrobia.</title>
        <authorList>
            <person name="Feng X."/>
        </authorList>
    </citation>
    <scope>NUCLEOTIDE SEQUENCE</scope>
    <source>
        <strain evidence="1">KCTC 12986</strain>
    </source>
</reference>
<name>A0A934VN91_9BACT</name>
<protein>
    <recommendedName>
        <fullName evidence="3">Glycosyl transferase family 2</fullName>
    </recommendedName>
</protein>
<accession>A0A934VN91</accession>
<evidence type="ECO:0000313" key="2">
    <source>
        <dbReference type="Proteomes" id="UP000604083"/>
    </source>
</evidence>
<comment type="caution">
    <text evidence="1">The sequence shown here is derived from an EMBL/GenBank/DDBJ whole genome shotgun (WGS) entry which is preliminary data.</text>
</comment>
<evidence type="ECO:0008006" key="3">
    <source>
        <dbReference type="Google" id="ProtNLM"/>
    </source>
</evidence>
<dbReference type="RefSeq" id="WP_200392503.1">
    <property type="nucleotide sequence ID" value="NZ_JAENIO010000040.1"/>
</dbReference>
<dbReference type="AlphaFoldDB" id="A0A934VN91"/>
<sequence>MIVVCQTCKGRLHQARQTLPENFVAQEEFRALGGDVLNVVVAYNCPDESENWLQERYEHLIHERKLALMVVRNEDPYFHIPRVKNLAHRLGILLGGGYLLNLDIDNFLTVGELSLLAALAEMGIGYHGFGKWFDGSFGRIGLPGELFLAAGAYPEYAGYAGKHDRILVQEMRRRTTVHRYPPRREAIQNDKSDTVKYSPLSKEEFVDHLQGRTQQQRTEIATYSLRGELRYGFGRMMVEV</sequence>
<evidence type="ECO:0000313" key="1">
    <source>
        <dbReference type="EMBL" id="MBK1835067.1"/>
    </source>
</evidence>
<keyword evidence="2" id="KW-1185">Reference proteome</keyword>